<evidence type="ECO:0000256" key="1">
    <source>
        <dbReference type="SAM" id="SignalP"/>
    </source>
</evidence>
<dbReference type="PANTHER" id="PTHR43737">
    <property type="entry name" value="BLL7424 PROTEIN"/>
    <property type="match status" value="1"/>
</dbReference>
<dbReference type="EMBL" id="QPID01000001">
    <property type="protein sequence ID" value="RCU52920.1"/>
    <property type="molecule type" value="Genomic_DNA"/>
</dbReference>
<dbReference type="InterPro" id="IPR010869">
    <property type="entry name" value="DUF1501"/>
</dbReference>
<proteinExistence type="predicted"/>
<dbReference type="OrthoDB" id="9779968at2"/>
<reference evidence="2 3" key="1">
    <citation type="submission" date="2018-07" db="EMBL/GenBank/DDBJ databases">
        <title>Corallincola holothuriorum sp. nov., a new facultative anaerobe isolated from sea cucumber Apostichopus japonicus.</title>
        <authorList>
            <person name="Xia H."/>
        </authorList>
    </citation>
    <scope>NUCLEOTIDE SEQUENCE [LARGE SCALE GENOMIC DNA]</scope>
    <source>
        <strain evidence="2 3">C4</strain>
    </source>
</reference>
<organism evidence="2 3">
    <name type="scientific">Corallincola holothuriorum</name>
    <dbReference type="NCBI Taxonomy" id="2282215"/>
    <lineage>
        <taxon>Bacteria</taxon>
        <taxon>Pseudomonadati</taxon>
        <taxon>Pseudomonadota</taxon>
        <taxon>Gammaproteobacteria</taxon>
        <taxon>Alteromonadales</taxon>
        <taxon>Psychromonadaceae</taxon>
        <taxon>Corallincola</taxon>
    </lineage>
</organism>
<keyword evidence="3" id="KW-1185">Reference proteome</keyword>
<name>A0A368NS34_9GAMM</name>
<evidence type="ECO:0000313" key="3">
    <source>
        <dbReference type="Proteomes" id="UP000252558"/>
    </source>
</evidence>
<keyword evidence="1" id="KW-0732">Signal</keyword>
<dbReference type="PROSITE" id="PS51318">
    <property type="entry name" value="TAT"/>
    <property type="match status" value="1"/>
</dbReference>
<dbReference type="RefSeq" id="WP_114336827.1">
    <property type="nucleotide sequence ID" value="NZ_QPID01000001.1"/>
</dbReference>
<dbReference type="Pfam" id="PF07394">
    <property type="entry name" value="DUF1501"/>
    <property type="match status" value="1"/>
</dbReference>
<comment type="caution">
    <text evidence="2">The sequence shown here is derived from an EMBL/GenBank/DDBJ whole genome shotgun (WGS) entry which is preliminary data.</text>
</comment>
<feature type="chain" id="PRO_5016760144" evidence="1">
    <location>
        <begin position="36"/>
        <end position="486"/>
    </location>
</feature>
<gene>
    <name evidence="2" type="ORF">DU002_02865</name>
</gene>
<dbReference type="AlphaFoldDB" id="A0A368NS34"/>
<dbReference type="Proteomes" id="UP000252558">
    <property type="component" value="Unassembled WGS sequence"/>
</dbReference>
<dbReference type="InterPro" id="IPR006311">
    <property type="entry name" value="TAT_signal"/>
</dbReference>
<feature type="signal peptide" evidence="1">
    <location>
        <begin position="1"/>
        <end position="35"/>
    </location>
</feature>
<protein>
    <submittedName>
        <fullName evidence="2">DUF1501 domain-containing protein</fullName>
    </submittedName>
</protein>
<accession>A0A368NS34</accession>
<evidence type="ECO:0000313" key="2">
    <source>
        <dbReference type="EMBL" id="RCU52920.1"/>
    </source>
</evidence>
<sequence>MKTKMSRRDFIIQSAQSAAVATAAVSIGLPGLLQAAEMQNADAGDDYKALVYIFLAGGNDSFNMVAPKEDGVLRTRYEESRQNAALAKEDLVALNLSEPPQIYNDESYDGFGMHPQCTDMADMFNAGEMGVICNVGNLHEPTSREEFLSGTVTLPPQLFSHSDQQRQYQSEPTSRFSYGWGGRVAELVSDRNPDSKVSPLISVAGLNPFQVSRDSEVNTYVLSDKGQVSLRGFFAEREEMVEAYMNAGSSHLMSEKYQQTFRSGITAGAVVADAFSIAEANNTDYDGIFSATGADTTTVGRQLKTVAKMIAGRASSTNQRPIFFVKMGGFDTHQNILADHSALMEDLNAALKSFRDALVSQNDFDKVLSYVGSEFGRTFTPNGNDAGAGTDHGWGGHALVLGGAVNGSRFFGTHPDFQMGQGLDADKNKGRGRWIPTTATSQCSAVLAHWLGTPMDELSSVFPSMTNFPDPFAESTNLNFLNMGDA</sequence>
<dbReference type="PANTHER" id="PTHR43737:SF1">
    <property type="entry name" value="DUF1501 DOMAIN-CONTAINING PROTEIN"/>
    <property type="match status" value="1"/>
</dbReference>